<dbReference type="PANTHER" id="PTHR43228:SF1">
    <property type="entry name" value="TWO-COMPONENT RESPONSE REGULATOR ARR22"/>
    <property type="match status" value="1"/>
</dbReference>
<feature type="compositionally biased region" description="Pro residues" evidence="2">
    <location>
        <begin position="55"/>
        <end position="76"/>
    </location>
</feature>
<dbReference type="CDD" id="cd00156">
    <property type="entry name" value="REC"/>
    <property type="match status" value="1"/>
</dbReference>
<dbReference type="RefSeq" id="WP_341672566.1">
    <property type="nucleotide sequence ID" value="NZ_JBBYHV010000001.1"/>
</dbReference>
<feature type="compositionally biased region" description="Basic residues" evidence="2">
    <location>
        <begin position="1"/>
        <end position="12"/>
    </location>
</feature>
<dbReference type="Pfam" id="PF00072">
    <property type="entry name" value="Response_reg"/>
    <property type="match status" value="1"/>
</dbReference>
<gene>
    <name evidence="4" type="ORF">AAEO60_05130</name>
</gene>
<feature type="region of interest" description="Disordered" evidence="2">
    <location>
        <begin position="1"/>
        <end position="82"/>
    </location>
</feature>
<feature type="modified residue" description="4-aspartylphosphate" evidence="1">
    <location>
        <position position="157"/>
    </location>
</feature>
<name>A0ABU9ID10_9SPHN</name>
<dbReference type="PANTHER" id="PTHR43228">
    <property type="entry name" value="TWO-COMPONENT RESPONSE REGULATOR"/>
    <property type="match status" value="1"/>
</dbReference>
<dbReference type="SMART" id="SM00448">
    <property type="entry name" value="REC"/>
    <property type="match status" value="1"/>
</dbReference>
<dbReference type="Proteomes" id="UP001497045">
    <property type="component" value="Unassembled WGS sequence"/>
</dbReference>
<protein>
    <submittedName>
        <fullName evidence="4">Response regulator</fullName>
    </submittedName>
</protein>
<evidence type="ECO:0000259" key="3">
    <source>
        <dbReference type="PROSITE" id="PS50110"/>
    </source>
</evidence>
<evidence type="ECO:0000256" key="2">
    <source>
        <dbReference type="SAM" id="MobiDB-lite"/>
    </source>
</evidence>
<comment type="caution">
    <text evidence="4">The sequence shown here is derived from an EMBL/GenBank/DDBJ whole genome shotgun (WGS) entry which is preliminary data.</text>
</comment>
<keyword evidence="1" id="KW-0597">Phosphoprotein</keyword>
<keyword evidence="5" id="KW-1185">Reference proteome</keyword>
<dbReference type="InterPro" id="IPR052048">
    <property type="entry name" value="ST_Response_Regulator"/>
</dbReference>
<dbReference type="InterPro" id="IPR001789">
    <property type="entry name" value="Sig_transdc_resp-reg_receiver"/>
</dbReference>
<dbReference type="EMBL" id="JBBYHV010000001">
    <property type="protein sequence ID" value="MEL1250047.1"/>
    <property type="molecule type" value="Genomic_DNA"/>
</dbReference>
<dbReference type="InterPro" id="IPR011006">
    <property type="entry name" value="CheY-like_superfamily"/>
</dbReference>
<evidence type="ECO:0000256" key="1">
    <source>
        <dbReference type="PROSITE-ProRule" id="PRU00169"/>
    </source>
</evidence>
<evidence type="ECO:0000313" key="4">
    <source>
        <dbReference type="EMBL" id="MEL1250047.1"/>
    </source>
</evidence>
<proteinExistence type="predicted"/>
<evidence type="ECO:0000313" key="5">
    <source>
        <dbReference type="Proteomes" id="UP001497045"/>
    </source>
</evidence>
<reference evidence="4 5" key="1">
    <citation type="submission" date="2024-04" db="EMBL/GenBank/DDBJ databases">
        <title>Aurantiacibacter sp. DGU6 16S ribosomal RNA gene Genome sequencing and assembly.</title>
        <authorList>
            <person name="Park S."/>
        </authorList>
    </citation>
    <scope>NUCLEOTIDE SEQUENCE [LARGE SCALE GENOMIC DNA]</scope>
    <source>
        <strain evidence="4 5">DGU6</strain>
    </source>
</reference>
<feature type="domain" description="Response regulatory" evidence="3">
    <location>
        <begin position="108"/>
        <end position="224"/>
    </location>
</feature>
<organism evidence="4 5">
    <name type="scientific">Aurantiacibacter gilvus</name>
    <dbReference type="NCBI Taxonomy" id="3139141"/>
    <lineage>
        <taxon>Bacteria</taxon>
        <taxon>Pseudomonadati</taxon>
        <taxon>Pseudomonadota</taxon>
        <taxon>Alphaproteobacteria</taxon>
        <taxon>Sphingomonadales</taxon>
        <taxon>Erythrobacteraceae</taxon>
        <taxon>Aurantiacibacter</taxon>
    </lineage>
</organism>
<dbReference type="Gene3D" id="3.40.50.2300">
    <property type="match status" value="1"/>
</dbReference>
<dbReference type="SUPFAM" id="SSF52172">
    <property type="entry name" value="CheY-like"/>
    <property type="match status" value="1"/>
</dbReference>
<accession>A0ABU9ID10</accession>
<sequence length="226" mass="24016">MQHLIKRSTGRHARNDNRSAESMSLAQRLAANRQASDAAIKRADDTEEVDQVEAAPPPVQAQPAPAPAAEPAPPPAAASAPVADTDAIVRAAKAARDGAKPVSANGKTCLIVDDSRVIRKVARQIMEGFGYAVIEAENGEEALTRCKKDMPHLILTDWNMPVMSGLDFVARMRELPESKKATVVFCTSKGEVADIHAGIAAGADDYIVKPFEETALKAKLESLGAL</sequence>
<dbReference type="PROSITE" id="PS50110">
    <property type="entry name" value="RESPONSE_REGULATORY"/>
    <property type="match status" value="1"/>
</dbReference>